<evidence type="ECO:0000313" key="2">
    <source>
        <dbReference type="Proteomes" id="UP000069620"/>
    </source>
</evidence>
<sequence>MAGNTTRPIIDESNGTVACCVRLDSTYVHQTPVLAWDAQGFALVADVEGCHLVRAADWAAEQHGTGSPWLVTADEAALYAAEAQSGGAR</sequence>
<comment type="caution">
    <text evidence="1">The sequence shown here is derived from an EMBL/GenBank/DDBJ whole genome shotgun (WGS) entry which is preliminary data.</text>
</comment>
<dbReference type="RefSeq" id="WP_062830621.1">
    <property type="nucleotide sequence ID" value="NZ_BCSX01000040.1"/>
</dbReference>
<gene>
    <name evidence="1" type="ORF">RMCB_4583</name>
</gene>
<organism evidence="1 2">
    <name type="scientific">Mycolicibacterium brisbanense</name>
    <dbReference type="NCBI Taxonomy" id="146020"/>
    <lineage>
        <taxon>Bacteria</taxon>
        <taxon>Bacillati</taxon>
        <taxon>Actinomycetota</taxon>
        <taxon>Actinomycetes</taxon>
        <taxon>Mycobacteriales</taxon>
        <taxon>Mycobacteriaceae</taxon>
        <taxon>Mycolicibacterium</taxon>
    </lineage>
</organism>
<dbReference type="STRING" id="146020.RMCB_4583"/>
<accession>A0A100W2N1</accession>
<dbReference type="AlphaFoldDB" id="A0A100W2N1"/>
<evidence type="ECO:0000313" key="1">
    <source>
        <dbReference type="EMBL" id="GAS90487.1"/>
    </source>
</evidence>
<reference evidence="2" key="2">
    <citation type="submission" date="2016-02" db="EMBL/GenBank/DDBJ databases">
        <title>Draft genome sequence of five rapidly growing Mycobacterium species.</title>
        <authorList>
            <person name="Katahira K."/>
            <person name="Gotou Y."/>
            <person name="Iida K."/>
            <person name="Ogura Y."/>
            <person name="Hayashi T."/>
        </authorList>
    </citation>
    <scope>NUCLEOTIDE SEQUENCE [LARGE SCALE GENOMIC DNA]</scope>
    <source>
        <strain evidence="2">JCM15654</strain>
    </source>
</reference>
<protein>
    <submittedName>
        <fullName evidence="1">Uncharacterized protein</fullName>
    </submittedName>
</protein>
<reference evidence="2" key="1">
    <citation type="journal article" date="2016" name="Genome Announc.">
        <title>Draft Genome Sequences of Five Rapidly Growing Mycobacterium Species, M. thermoresistibile, M. fortuitum subsp. acetamidolyticum, M. canariasense, M. brisbanense, and M. novocastrense.</title>
        <authorList>
            <person name="Katahira K."/>
            <person name="Ogura Y."/>
            <person name="Gotoh Y."/>
            <person name="Hayashi T."/>
        </authorList>
    </citation>
    <scope>NUCLEOTIDE SEQUENCE [LARGE SCALE GENOMIC DNA]</scope>
    <source>
        <strain evidence="2">JCM15654</strain>
    </source>
</reference>
<name>A0A100W2N1_9MYCO</name>
<keyword evidence="2" id="KW-1185">Reference proteome</keyword>
<dbReference type="Proteomes" id="UP000069620">
    <property type="component" value="Unassembled WGS sequence"/>
</dbReference>
<dbReference type="EMBL" id="BCSX01000040">
    <property type="protein sequence ID" value="GAS90487.1"/>
    <property type="molecule type" value="Genomic_DNA"/>
</dbReference>
<proteinExistence type="predicted"/>